<dbReference type="Pfam" id="PF13966">
    <property type="entry name" value="zf-RVT"/>
    <property type="match status" value="1"/>
</dbReference>
<dbReference type="EMBL" id="CP144749">
    <property type="protein sequence ID" value="WVZ76691.1"/>
    <property type="molecule type" value="Genomic_DNA"/>
</dbReference>
<sequence>EERDFTLDLSAFHHQQRDLSFLDDAFTLQEVWSTIKNMPLDKAPGTDGFTGRFYRCCWDIISSDVLLALAAIHRDDVVLFVRPSRDDLLMIMDILDCFGHASGLRANLNKSSAVSIQCTEDGNNLILGTLSCKDSKFPTTYLGLPLTLHKPSKSDLLSLIDKVADKLPGWKAQLLNEAGRLAIVKSVLSAVPIYLMIAMDLPKWVIKSIDKKRRSFLCKGHGQAHGGNCLVSWTRVQRPLMYGGLGIHDLQRLGWALRIWWLWLLKTDDSRPWAGLPIQVPRNARALFDMAVVTTVGNGESTNFWTDRWLQGKPVAELAPYLLNAIPKKIVKRRIVSQALINRSWVTDIKGALTVQVLREYLLIWDLVDEVTLQDGVQDQHQWKFSSSGTYSSRSAYLAMFMGTINFSPWKRIWKSWAPPNSMFFIWLAILNRCWTSDRLAKRGLPHQSACIFCDQEEETINHILTSCVLSREVWTRVLSSLNFAWVAPPTSASRFNSLWIEATRSIPKQLQNGFNSLVFLVSWELWKHRNACIFEGRRSDLQAVLCSVTAKGSLCRTETCD</sequence>
<reference evidence="2 3" key="1">
    <citation type="submission" date="2024-02" db="EMBL/GenBank/DDBJ databases">
        <title>High-quality chromosome-scale genome assembly of Pensacola bahiagrass (Paspalum notatum Flugge var. saurae).</title>
        <authorList>
            <person name="Vega J.M."/>
            <person name="Podio M."/>
            <person name="Orjuela J."/>
            <person name="Siena L.A."/>
            <person name="Pessino S.C."/>
            <person name="Combes M.C."/>
            <person name="Mariac C."/>
            <person name="Albertini E."/>
            <person name="Pupilli F."/>
            <person name="Ortiz J.P.A."/>
            <person name="Leblanc O."/>
        </authorList>
    </citation>
    <scope>NUCLEOTIDE SEQUENCE [LARGE SCALE GENOMIC DNA]</scope>
    <source>
        <strain evidence="2">R1</strain>
        <tissue evidence="2">Leaf</tissue>
    </source>
</reference>
<evidence type="ECO:0000313" key="3">
    <source>
        <dbReference type="Proteomes" id="UP001341281"/>
    </source>
</evidence>
<dbReference type="PANTHER" id="PTHR33116:SF78">
    <property type="entry name" value="OS12G0587133 PROTEIN"/>
    <property type="match status" value="1"/>
</dbReference>
<keyword evidence="3" id="KW-1185">Reference proteome</keyword>
<dbReference type="InterPro" id="IPR026960">
    <property type="entry name" value="RVT-Znf"/>
</dbReference>
<dbReference type="AlphaFoldDB" id="A0AAQ3WXC2"/>
<accession>A0AAQ3WXC2</accession>
<feature type="non-terminal residue" evidence="2">
    <location>
        <position position="1"/>
    </location>
</feature>
<gene>
    <name evidence="2" type="ORF">U9M48_024644</name>
</gene>
<feature type="domain" description="Reverse transcriptase zinc-binding" evidence="1">
    <location>
        <begin position="391"/>
        <end position="475"/>
    </location>
</feature>
<name>A0AAQ3WXC2_PASNO</name>
<dbReference type="PANTHER" id="PTHR33116">
    <property type="entry name" value="REVERSE TRANSCRIPTASE ZINC-BINDING DOMAIN-CONTAINING PROTEIN-RELATED-RELATED"/>
    <property type="match status" value="1"/>
</dbReference>
<dbReference type="Proteomes" id="UP001341281">
    <property type="component" value="Chromosome 05"/>
</dbReference>
<organism evidence="2 3">
    <name type="scientific">Paspalum notatum var. saurae</name>
    <dbReference type="NCBI Taxonomy" id="547442"/>
    <lineage>
        <taxon>Eukaryota</taxon>
        <taxon>Viridiplantae</taxon>
        <taxon>Streptophyta</taxon>
        <taxon>Embryophyta</taxon>
        <taxon>Tracheophyta</taxon>
        <taxon>Spermatophyta</taxon>
        <taxon>Magnoliopsida</taxon>
        <taxon>Liliopsida</taxon>
        <taxon>Poales</taxon>
        <taxon>Poaceae</taxon>
        <taxon>PACMAD clade</taxon>
        <taxon>Panicoideae</taxon>
        <taxon>Andropogonodae</taxon>
        <taxon>Paspaleae</taxon>
        <taxon>Paspalinae</taxon>
        <taxon>Paspalum</taxon>
    </lineage>
</organism>
<proteinExistence type="predicted"/>
<evidence type="ECO:0000259" key="1">
    <source>
        <dbReference type="Pfam" id="PF13966"/>
    </source>
</evidence>
<evidence type="ECO:0000313" key="2">
    <source>
        <dbReference type="EMBL" id="WVZ76691.1"/>
    </source>
</evidence>
<protein>
    <recommendedName>
        <fullName evidence="1">Reverse transcriptase zinc-binding domain-containing protein</fullName>
    </recommendedName>
</protein>